<proteinExistence type="predicted"/>
<reference evidence="3" key="1">
    <citation type="submission" date="2016-02" db="EMBL/GenBank/DDBJ databases">
        <title>Draft Genome Sequence of Sporotomaculum syntrophicum Strain FB, a Syntrophic Benzoate Degrader.</title>
        <authorList>
            <person name="Nobu M.K."/>
            <person name="Narihiro T."/>
            <person name="Qiu Y.-L."/>
            <person name="Ohashi A."/>
            <person name="Liu W.-T."/>
            <person name="Yuji S."/>
        </authorList>
    </citation>
    <scope>NUCLEOTIDE SEQUENCE</scope>
    <source>
        <strain evidence="3">FB</strain>
    </source>
</reference>
<protein>
    <submittedName>
        <fullName evidence="3">Uncharacterized protein</fullName>
    </submittedName>
</protein>
<feature type="compositionally biased region" description="Polar residues" evidence="1">
    <location>
        <begin position="168"/>
        <end position="181"/>
    </location>
</feature>
<feature type="transmembrane region" description="Helical" evidence="2">
    <location>
        <begin position="115"/>
        <end position="134"/>
    </location>
</feature>
<dbReference type="AlphaFoldDB" id="A0A9D2WQX7"/>
<keyword evidence="2" id="KW-1133">Transmembrane helix</keyword>
<feature type="compositionally biased region" description="Polar residues" evidence="1">
    <location>
        <begin position="189"/>
        <end position="211"/>
    </location>
</feature>
<keyword evidence="4" id="KW-1185">Reference proteome</keyword>
<feature type="transmembrane region" description="Helical" evidence="2">
    <location>
        <begin position="39"/>
        <end position="57"/>
    </location>
</feature>
<feature type="transmembrane region" description="Helical" evidence="2">
    <location>
        <begin position="63"/>
        <end position="81"/>
    </location>
</feature>
<organism evidence="3 4">
    <name type="scientific">Sporotomaculum syntrophicum</name>
    <dbReference type="NCBI Taxonomy" id="182264"/>
    <lineage>
        <taxon>Bacteria</taxon>
        <taxon>Bacillati</taxon>
        <taxon>Bacillota</taxon>
        <taxon>Clostridia</taxon>
        <taxon>Eubacteriales</taxon>
        <taxon>Desulfallaceae</taxon>
        <taxon>Sporotomaculum</taxon>
    </lineage>
</organism>
<dbReference type="Proteomes" id="UP000798488">
    <property type="component" value="Unassembled WGS sequence"/>
</dbReference>
<keyword evidence="2" id="KW-0812">Transmembrane</keyword>
<dbReference type="EMBL" id="LSRS01000003">
    <property type="protein sequence ID" value="KAF1085281.1"/>
    <property type="molecule type" value="Genomic_DNA"/>
</dbReference>
<name>A0A9D2WQX7_9FIRM</name>
<evidence type="ECO:0000313" key="4">
    <source>
        <dbReference type="Proteomes" id="UP000798488"/>
    </source>
</evidence>
<sequence length="263" mass="28398">MCGGIDVENNKLLMLVKKLVVIAALAGAIIAAYERGNNLAYIGIAFYTVCAIAVLISHRRTSLLLWFAVLVHLFLVIYIIWDWQSNEIIPCIYCIAAAGFALLAAVAWWKTPVAVLPAILIVALWYTWPMIFYAQPAHSKTEGKLTVPAAVGEETTPADATIKEIHSNNTTENTGLNNIETGTIGKVQAPQTNQTVKTDNNASTEKTNQQPAVVIPVEEQSSDSTGQVVNEPTNTDPPQQDPAQNDADPKPEPPTPEPKQGSG</sequence>
<feature type="region of interest" description="Disordered" evidence="1">
    <location>
        <begin position="168"/>
        <end position="263"/>
    </location>
</feature>
<feature type="compositionally biased region" description="Polar residues" evidence="1">
    <location>
        <begin position="222"/>
        <end position="243"/>
    </location>
</feature>
<comment type="caution">
    <text evidence="3">The sequence shown here is derived from an EMBL/GenBank/DDBJ whole genome shotgun (WGS) entry which is preliminary data.</text>
</comment>
<feature type="transmembrane region" description="Helical" evidence="2">
    <location>
        <begin position="88"/>
        <end position="109"/>
    </location>
</feature>
<gene>
    <name evidence="3" type="ORF">SPSYN_01417</name>
</gene>
<evidence type="ECO:0000256" key="2">
    <source>
        <dbReference type="SAM" id="Phobius"/>
    </source>
</evidence>
<keyword evidence="2" id="KW-0472">Membrane</keyword>
<evidence type="ECO:0000313" key="3">
    <source>
        <dbReference type="EMBL" id="KAF1085281.1"/>
    </source>
</evidence>
<feature type="transmembrane region" description="Helical" evidence="2">
    <location>
        <begin position="12"/>
        <end position="32"/>
    </location>
</feature>
<accession>A0A9D2WQX7</accession>
<evidence type="ECO:0000256" key="1">
    <source>
        <dbReference type="SAM" id="MobiDB-lite"/>
    </source>
</evidence>